<feature type="compositionally biased region" description="Basic and acidic residues" evidence="1">
    <location>
        <begin position="36"/>
        <end position="46"/>
    </location>
</feature>
<feature type="region of interest" description="Disordered" evidence="1">
    <location>
        <begin position="35"/>
        <end position="74"/>
    </location>
</feature>
<name>A0A1H8Z8X9_9ACTN</name>
<dbReference type="Proteomes" id="UP000199055">
    <property type="component" value="Unassembled WGS sequence"/>
</dbReference>
<evidence type="ECO:0000256" key="1">
    <source>
        <dbReference type="SAM" id="MobiDB-lite"/>
    </source>
</evidence>
<evidence type="ECO:0000313" key="3">
    <source>
        <dbReference type="Proteomes" id="UP000199055"/>
    </source>
</evidence>
<sequence length="74" mass="7816">MTTDSRSAGAPDTTVTFINVFETSAEHLDAFVARGEVPRRAPDGRPGRGAAPPLGRRRARRGGRGTEETGTVPP</sequence>
<dbReference type="RefSeq" id="WP_093654662.1">
    <property type="nucleotide sequence ID" value="NZ_FOET01000001.1"/>
</dbReference>
<gene>
    <name evidence="2" type="ORF">SAMN05216481_101389</name>
</gene>
<protein>
    <submittedName>
        <fullName evidence="2">Uncharacterized protein</fullName>
    </submittedName>
</protein>
<dbReference type="EMBL" id="FOET01000001">
    <property type="protein sequence ID" value="SEP60919.1"/>
    <property type="molecule type" value="Genomic_DNA"/>
</dbReference>
<reference evidence="2 3" key="1">
    <citation type="submission" date="2016-10" db="EMBL/GenBank/DDBJ databases">
        <authorList>
            <person name="de Groot N.N."/>
        </authorList>
    </citation>
    <scope>NUCLEOTIDE SEQUENCE [LARGE SCALE GENOMIC DNA]</scope>
    <source>
        <strain evidence="2 3">CGMCC 4.3519</strain>
    </source>
</reference>
<dbReference type="AlphaFoldDB" id="A0A1H8Z8X9"/>
<accession>A0A1H8Z8X9</accession>
<keyword evidence="3" id="KW-1185">Reference proteome</keyword>
<organism evidence="2 3">
    <name type="scientific">Streptomyces radiopugnans</name>
    <dbReference type="NCBI Taxonomy" id="403935"/>
    <lineage>
        <taxon>Bacteria</taxon>
        <taxon>Bacillati</taxon>
        <taxon>Actinomycetota</taxon>
        <taxon>Actinomycetes</taxon>
        <taxon>Kitasatosporales</taxon>
        <taxon>Streptomycetaceae</taxon>
        <taxon>Streptomyces</taxon>
    </lineage>
</organism>
<evidence type="ECO:0000313" key="2">
    <source>
        <dbReference type="EMBL" id="SEP60919.1"/>
    </source>
</evidence>
<proteinExistence type="predicted"/>